<dbReference type="InterPro" id="IPR038488">
    <property type="entry name" value="Integrase_DNA-bd_sf"/>
</dbReference>
<dbReference type="Pfam" id="PF22022">
    <property type="entry name" value="Phage_int_M"/>
    <property type="match status" value="1"/>
</dbReference>
<dbReference type="AlphaFoldDB" id="A0A4Q2TZC7"/>
<dbReference type="Pfam" id="PF13356">
    <property type="entry name" value="Arm-DNA-bind_3"/>
    <property type="match status" value="1"/>
</dbReference>
<evidence type="ECO:0000256" key="4">
    <source>
        <dbReference type="ARBA" id="ARBA00023172"/>
    </source>
</evidence>
<keyword evidence="7" id="KW-1185">Reference proteome</keyword>
<dbReference type="Gene3D" id="3.30.160.390">
    <property type="entry name" value="Integrase, DNA-binding domain"/>
    <property type="match status" value="1"/>
</dbReference>
<feature type="domain" description="Tyr recombinase" evidence="5">
    <location>
        <begin position="202"/>
        <end position="394"/>
    </location>
</feature>
<comment type="caution">
    <text evidence="6">The sequence shown here is derived from an EMBL/GenBank/DDBJ whole genome shotgun (WGS) entry which is preliminary data.</text>
</comment>
<dbReference type="PROSITE" id="PS51898">
    <property type="entry name" value="TYR_RECOMBINASE"/>
    <property type="match status" value="1"/>
</dbReference>
<sequence>MGKALTVKTLETIKPGPIRREVPDGYVRGLYFVVQPSGMMSWACRYRLGNRTRKYTIGSYPAVGLVGARKLARDALEKVAGGVDPYDVKKAARQPPDRDLVERVVSTFVERHAKPNTRPATAAETERSLTKEVVGRWKGRRLSTITKADVHEMLDEIVDRGSPISANRLLATFRKCCGWAVERGLIDVSPCDGVKPPAVGKSRDRVLSDDELRRIWHACERLSYPFGPLVRLLIITAQRRDEVAGMTVAEVDQAARLWVLPRERAKNDVEHPIPLPSPALAIIAGLPRFSTGDEAEDAKLPDFLFTTTRTSHVTGFSKAKLALDKLIAADGGDPLAPWTFHDLRRTAATGLARLGVNLPVIERILNHISGPSFGGVAGVYQKYGFADEMRRGLDKWAAHVERLTNEVGGNVVGMVRAS</sequence>
<dbReference type="Gene3D" id="1.10.443.10">
    <property type="entry name" value="Intergrase catalytic core"/>
    <property type="match status" value="1"/>
</dbReference>
<gene>
    <name evidence="6" type="ORF">D3273_24010</name>
</gene>
<dbReference type="PANTHER" id="PTHR30629">
    <property type="entry name" value="PROPHAGE INTEGRASE"/>
    <property type="match status" value="1"/>
</dbReference>
<dbReference type="GO" id="GO:0015074">
    <property type="term" value="P:DNA integration"/>
    <property type="evidence" value="ECO:0007669"/>
    <property type="project" value="UniProtKB-KW"/>
</dbReference>
<keyword evidence="3" id="KW-0238">DNA-binding</keyword>
<keyword evidence="4" id="KW-0233">DNA recombination</keyword>
<dbReference type="PANTHER" id="PTHR30629:SF2">
    <property type="entry name" value="PROPHAGE INTEGRASE INTS-RELATED"/>
    <property type="match status" value="1"/>
</dbReference>
<accession>A0A4Q2TZC7</accession>
<dbReference type="InterPro" id="IPR010998">
    <property type="entry name" value="Integrase_recombinase_N"/>
</dbReference>
<dbReference type="InterPro" id="IPR002104">
    <property type="entry name" value="Integrase_catalytic"/>
</dbReference>
<organism evidence="6 7">
    <name type="scientific">Lichenibacterium minor</name>
    <dbReference type="NCBI Taxonomy" id="2316528"/>
    <lineage>
        <taxon>Bacteria</taxon>
        <taxon>Pseudomonadati</taxon>
        <taxon>Pseudomonadota</taxon>
        <taxon>Alphaproteobacteria</taxon>
        <taxon>Hyphomicrobiales</taxon>
        <taxon>Lichenihabitantaceae</taxon>
        <taxon>Lichenibacterium</taxon>
    </lineage>
</organism>
<reference evidence="6 7" key="2">
    <citation type="submission" date="2019-02" db="EMBL/GenBank/DDBJ databases">
        <title>'Lichenibacterium ramalinii' gen. nov. sp. nov., 'Lichenibacterium minor' gen. nov. sp. nov.</title>
        <authorList>
            <person name="Pankratov T."/>
        </authorList>
    </citation>
    <scope>NUCLEOTIDE SEQUENCE [LARGE SCALE GENOMIC DNA]</scope>
    <source>
        <strain evidence="6 7">RmlP026</strain>
    </source>
</reference>
<dbReference type="Pfam" id="PF00589">
    <property type="entry name" value="Phage_integrase"/>
    <property type="match status" value="1"/>
</dbReference>
<dbReference type="InterPro" id="IPR013762">
    <property type="entry name" value="Integrase-like_cat_sf"/>
</dbReference>
<dbReference type="OrthoDB" id="7615137at2"/>
<proteinExistence type="inferred from homology"/>
<evidence type="ECO:0000259" key="5">
    <source>
        <dbReference type="PROSITE" id="PS51898"/>
    </source>
</evidence>
<dbReference type="InterPro" id="IPR050808">
    <property type="entry name" value="Phage_Integrase"/>
</dbReference>
<evidence type="ECO:0000313" key="7">
    <source>
        <dbReference type="Proteomes" id="UP000290759"/>
    </source>
</evidence>
<dbReference type="EMBL" id="QYBB01000053">
    <property type="protein sequence ID" value="RYC29432.1"/>
    <property type="molecule type" value="Genomic_DNA"/>
</dbReference>
<dbReference type="GO" id="GO:0006310">
    <property type="term" value="P:DNA recombination"/>
    <property type="evidence" value="ECO:0007669"/>
    <property type="project" value="UniProtKB-KW"/>
</dbReference>
<dbReference type="Gene3D" id="1.10.150.130">
    <property type="match status" value="1"/>
</dbReference>
<protein>
    <submittedName>
        <fullName evidence="6">Site-specific integrase</fullName>
    </submittedName>
</protein>
<dbReference type="SUPFAM" id="SSF56349">
    <property type="entry name" value="DNA breaking-rejoining enzymes"/>
    <property type="match status" value="1"/>
</dbReference>
<keyword evidence="2" id="KW-0229">DNA integration</keyword>
<name>A0A4Q2TZC7_9HYPH</name>
<dbReference type="Proteomes" id="UP000290759">
    <property type="component" value="Unassembled WGS sequence"/>
</dbReference>
<reference evidence="6 7" key="1">
    <citation type="submission" date="2018-12" db="EMBL/GenBank/DDBJ databases">
        <authorList>
            <person name="Grouzdev D.S."/>
            <person name="Krutkina M.S."/>
        </authorList>
    </citation>
    <scope>NUCLEOTIDE SEQUENCE [LARGE SCALE GENOMIC DNA]</scope>
    <source>
        <strain evidence="6 7">RmlP026</strain>
    </source>
</reference>
<evidence type="ECO:0000313" key="6">
    <source>
        <dbReference type="EMBL" id="RYC29432.1"/>
    </source>
</evidence>
<dbReference type="CDD" id="cd00801">
    <property type="entry name" value="INT_P4_C"/>
    <property type="match status" value="1"/>
</dbReference>
<dbReference type="InterPro" id="IPR053876">
    <property type="entry name" value="Phage_int_M"/>
</dbReference>
<dbReference type="InterPro" id="IPR011010">
    <property type="entry name" value="DNA_brk_join_enz"/>
</dbReference>
<evidence type="ECO:0000256" key="2">
    <source>
        <dbReference type="ARBA" id="ARBA00022908"/>
    </source>
</evidence>
<evidence type="ECO:0000256" key="3">
    <source>
        <dbReference type="ARBA" id="ARBA00023125"/>
    </source>
</evidence>
<comment type="similarity">
    <text evidence="1">Belongs to the 'phage' integrase family.</text>
</comment>
<dbReference type="GO" id="GO:0003677">
    <property type="term" value="F:DNA binding"/>
    <property type="evidence" value="ECO:0007669"/>
    <property type="project" value="UniProtKB-KW"/>
</dbReference>
<dbReference type="InterPro" id="IPR025166">
    <property type="entry name" value="Integrase_DNA_bind_dom"/>
</dbReference>
<evidence type="ECO:0000256" key="1">
    <source>
        <dbReference type="ARBA" id="ARBA00008857"/>
    </source>
</evidence>